<evidence type="ECO:0000256" key="1">
    <source>
        <dbReference type="SAM" id="Phobius"/>
    </source>
</evidence>
<dbReference type="Proteomes" id="UP000002204">
    <property type="component" value="Chromosome"/>
</dbReference>
<name>C0ZTR9_RHOE4</name>
<keyword evidence="1" id="KW-0812">Transmembrane</keyword>
<dbReference type="AlphaFoldDB" id="C0ZTR9"/>
<accession>C0ZTR9</accession>
<keyword evidence="1" id="KW-0472">Membrane</keyword>
<gene>
    <name evidence="2" type="ordered locus">RER_56270</name>
</gene>
<reference evidence="3" key="1">
    <citation type="submission" date="2005-03" db="EMBL/GenBank/DDBJ databases">
        <title>Comparison of the complete genome sequences of Rhodococcus erythropolis PR4 and Rhodococcus opacus B4.</title>
        <authorList>
            <person name="Takarada H."/>
            <person name="Sekine M."/>
            <person name="Hosoyama A."/>
            <person name="Yamada R."/>
            <person name="Fujisawa T."/>
            <person name="Omata S."/>
            <person name="Shimizu A."/>
            <person name="Tsukatani N."/>
            <person name="Tanikawa S."/>
            <person name="Fujita N."/>
            <person name="Harayama S."/>
        </authorList>
    </citation>
    <scope>NUCLEOTIDE SEQUENCE [LARGE SCALE GENOMIC DNA]</scope>
    <source>
        <strain evidence="3">PR4 / NBRC 100887</strain>
    </source>
</reference>
<feature type="transmembrane region" description="Helical" evidence="1">
    <location>
        <begin position="65"/>
        <end position="90"/>
    </location>
</feature>
<evidence type="ECO:0000313" key="3">
    <source>
        <dbReference type="Proteomes" id="UP000002204"/>
    </source>
</evidence>
<reference evidence="2 3" key="2">
    <citation type="journal article" date="2006" name="Environ. Microbiol.">
        <title>Sequence analysis of three plasmids harboured in Rhodococcus erythropolis strain PR4.</title>
        <authorList>
            <person name="Sekine M."/>
            <person name="Tanikawa S."/>
            <person name="Omata S."/>
            <person name="Saito M."/>
            <person name="Fujisawa T."/>
            <person name="Tsukatani N."/>
            <person name="Tajima T."/>
            <person name="Sekigawa T."/>
            <person name="Kosugi H."/>
            <person name="Matsuo Y."/>
            <person name="Nishiko R."/>
            <person name="Imamura K."/>
            <person name="Ito M."/>
            <person name="Narita H."/>
            <person name="Tago S."/>
            <person name="Fujita N."/>
            <person name="Harayama S."/>
        </authorList>
    </citation>
    <scope>NUCLEOTIDE SEQUENCE [LARGE SCALE GENOMIC DNA]</scope>
    <source>
        <strain evidence="3">PR4 / NBRC 100887</strain>
    </source>
</reference>
<dbReference type="HOGENOM" id="CLU_1244525_0_0_11"/>
<protein>
    <submittedName>
        <fullName evidence="2">Hypothetical membrane protein</fullName>
    </submittedName>
</protein>
<proteinExistence type="predicted"/>
<organism evidence="2 3">
    <name type="scientific">Rhodococcus erythropolis (strain PR4 / NBRC 100887)</name>
    <dbReference type="NCBI Taxonomy" id="234621"/>
    <lineage>
        <taxon>Bacteria</taxon>
        <taxon>Bacillati</taxon>
        <taxon>Actinomycetota</taxon>
        <taxon>Actinomycetes</taxon>
        <taxon>Mycobacteriales</taxon>
        <taxon>Nocardiaceae</taxon>
        <taxon>Rhodococcus</taxon>
        <taxon>Rhodococcus erythropolis group</taxon>
    </lineage>
</organism>
<dbReference type="KEGG" id="rer:RER_56270"/>
<feature type="transmembrane region" description="Helical" evidence="1">
    <location>
        <begin position="97"/>
        <end position="118"/>
    </location>
</feature>
<evidence type="ECO:0000313" key="2">
    <source>
        <dbReference type="EMBL" id="BAH36335.1"/>
    </source>
</evidence>
<feature type="transmembrane region" description="Helical" evidence="1">
    <location>
        <begin position="31"/>
        <end position="53"/>
    </location>
</feature>
<dbReference type="EMBL" id="AP008957">
    <property type="protein sequence ID" value="BAH36335.1"/>
    <property type="molecule type" value="Genomic_DNA"/>
</dbReference>
<sequence length="222" mass="24614">MVTASPRQTARYSHRMDQAVSNSQATRRSGALRWVGLVNALIAASASAMYVAAKCHLTWPEPGDSALSIAGAIVLWVLTATVAIVLLGVCWWQRRRWLWSGVAVPVLVVIALGIAAAGQPHFDQYRADFETVAQQLLQEPDDPYSDGYHRDLRIGRFDISYANVSSEGHVYFYDARDGLDILDNPGWVYAPDGVSDKTFNQLQLEDIGGGWYRFPHLVVDSY</sequence>
<keyword evidence="1" id="KW-1133">Transmembrane helix</keyword>